<dbReference type="GO" id="GO:0004049">
    <property type="term" value="F:anthranilate synthase activity"/>
    <property type="evidence" value="ECO:0007669"/>
    <property type="project" value="TreeGrafter"/>
</dbReference>
<dbReference type="InterPro" id="IPR017926">
    <property type="entry name" value="GATASE"/>
</dbReference>
<dbReference type="PRINTS" id="PR00099">
    <property type="entry name" value="CPSGATASE"/>
</dbReference>
<dbReference type="Proteomes" id="UP000294854">
    <property type="component" value="Unassembled WGS sequence"/>
</dbReference>
<dbReference type="CDD" id="cd01743">
    <property type="entry name" value="GATase1_Anthranilate_Synthase"/>
    <property type="match status" value="1"/>
</dbReference>
<dbReference type="RefSeq" id="WP_010619306.1">
    <property type="nucleotide sequence ID" value="NZ_CP042371.1"/>
</dbReference>
<dbReference type="Pfam" id="PF00117">
    <property type="entry name" value="GATase"/>
    <property type="match status" value="1"/>
</dbReference>
<dbReference type="OrthoDB" id="9804328at2"/>
<dbReference type="NCBIfam" id="TIGR00566">
    <property type="entry name" value="trpG_papA"/>
    <property type="match status" value="1"/>
</dbReference>
<dbReference type="Gene3D" id="3.40.50.880">
    <property type="match status" value="1"/>
</dbReference>
<proteinExistence type="predicted"/>
<sequence>MLYLVDNYDSFTYNLYQLLGTITQTEIKVIKNDELTAAELVAANPDGVLFSPGPGRPENAGNMQAQITQLIGKVPILGVCLGHQAIANVYGGRIINAPKLMHGKPDQIVQTSSSRLFENCPAKFEGARYHSLIVDATVVPEELTVTATTMDGEIMALEDTQNAVFGLQFHPESIMTDPSVGRQLLENFCGICADSKLKVN</sequence>
<accession>A0A4V6PJM9</accession>
<dbReference type="InterPro" id="IPR006221">
    <property type="entry name" value="TrpG/PapA_dom"/>
</dbReference>
<name>A0A4V6PJM9_9LACO</name>
<dbReference type="STRING" id="1122149.FD44_GL002027"/>
<dbReference type="FunFam" id="3.40.50.880:FF:000003">
    <property type="entry name" value="Anthranilate synthase component II"/>
    <property type="match status" value="1"/>
</dbReference>
<keyword evidence="1" id="KW-0315">Glutamine amidotransferase</keyword>
<keyword evidence="4" id="KW-1185">Reference proteome</keyword>
<feature type="domain" description="Glutamine amidotransferase" evidence="2">
    <location>
        <begin position="4"/>
        <end position="188"/>
    </location>
</feature>
<evidence type="ECO:0000259" key="2">
    <source>
        <dbReference type="Pfam" id="PF00117"/>
    </source>
</evidence>
<protein>
    <recommendedName>
        <fullName evidence="2">Glutamine amidotransferase domain-containing protein</fullName>
    </recommendedName>
</protein>
<dbReference type="SUPFAM" id="SSF52317">
    <property type="entry name" value="Class I glutamine amidotransferase-like"/>
    <property type="match status" value="1"/>
</dbReference>
<reference evidence="3 4" key="1">
    <citation type="journal article" date="2019" name="Appl. Microbiol. Biotechnol.">
        <title>Uncovering carbohydrate metabolism through a genotype-phenotype association study of 56 lactic acid bacteria genomes.</title>
        <authorList>
            <person name="Buron-Moles G."/>
            <person name="Chailyan A."/>
            <person name="Dolejs I."/>
            <person name="Forster J."/>
            <person name="Miks M.H."/>
        </authorList>
    </citation>
    <scope>NUCLEOTIDE SEQUENCE [LARGE SCALE GENOMIC DNA]</scope>
    <source>
        <strain evidence="3 4">ATCC 49373</strain>
    </source>
</reference>
<dbReference type="InterPro" id="IPR029062">
    <property type="entry name" value="Class_I_gatase-like"/>
</dbReference>
<evidence type="ECO:0000256" key="1">
    <source>
        <dbReference type="ARBA" id="ARBA00022962"/>
    </source>
</evidence>
<dbReference type="PANTHER" id="PTHR43418">
    <property type="entry name" value="MULTIFUNCTIONAL TRYPTOPHAN BIOSYNTHESIS PROTEIN-RELATED"/>
    <property type="match status" value="1"/>
</dbReference>
<comment type="caution">
    <text evidence="3">The sequence shown here is derived from an EMBL/GenBank/DDBJ whole genome shotgun (WGS) entry which is preliminary data.</text>
</comment>
<dbReference type="AlphaFoldDB" id="A0A4V6PJM9"/>
<dbReference type="PRINTS" id="PR00097">
    <property type="entry name" value="ANTSNTHASEII"/>
</dbReference>
<gene>
    <name evidence="3" type="ORF">C5L31_000204</name>
</gene>
<dbReference type="PROSITE" id="PS51273">
    <property type="entry name" value="GATASE_TYPE_1"/>
    <property type="match status" value="1"/>
</dbReference>
<dbReference type="GO" id="GO:0000162">
    <property type="term" value="P:L-tryptophan biosynthetic process"/>
    <property type="evidence" value="ECO:0007669"/>
    <property type="project" value="TreeGrafter"/>
</dbReference>
<evidence type="ECO:0000313" key="3">
    <source>
        <dbReference type="EMBL" id="TDG76651.1"/>
    </source>
</evidence>
<organism evidence="3 4">
    <name type="scientific">Secundilactobacillus malefermentans</name>
    <dbReference type="NCBI Taxonomy" id="176292"/>
    <lineage>
        <taxon>Bacteria</taxon>
        <taxon>Bacillati</taxon>
        <taxon>Bacillota</taxon>
        <taxon>Bacilli</taxon>
        <taxon>Lactobacillales</taxon>
        <taxon>Lactobacillaceae</taxon>
        <taxon>Secundilactobacillus</taxon>
    </lineage>
</organism>
<dbReference type="EMBL" id="PUFO01000060">
    <property type="protein sequence ID" value="TDG76651.1"/>
    <property type="molecule type" value="Genomic_DNA"/>
</dbReference>
<evidence type="ECO:0000313" key="4">
    <source>
        <dbReference type="Proteomes" id="UP000294854"/>
    </source>
</evidence>
<dbReference type="PANTHER" id="PTHR43418:SF8">
    <property type="entry name" value="SYNTHASE COMPONENT II, PUTATIVE-RELATED"/>
    <property type="match status" value="1"/>
</dbReference>
<dbReference type="PRINTS" id="PR00096">
    <property type="entry name" value="GATASE"/>
</dbReference>
<dbReference type="InterPro" id="IPR050472">
    <property type="entry name" value="Anth_synth/Amidotransfase"/>
</dbReference>
<dbReference type="GO" id="GO:0005829">
    <property type="term" value="C:cytosol"/>
    <property type="evidence" value="ECO:0007669"/>
    <property type="project" value="TreeGrafter"/>
</dbReference>